<protein>
    <submittedName>
        <fullName evidence="1">Phage transcriptional regulator AlpA</fullName>
    </submittedName>
</protein>
<dbReference type="Proteomes" id="UP000054893">
    <property type="component" value="Unassembled WGS sequence"/>
</dbReference>
<dbReference type="PANTHER" id="PTHR36154">
    <property type="entry name" value="DNA-BINDING TRANSCRIPTIONAL ACTIVATOR ALPA"/>
    <property type="match status" value="1"/>
</dbReference>
<evidence type="ECO:0000313" key="2">
    <source>
        <dbReference type="Proteomes" id="UP000054893"/>
    </source>
</evidence>
<dbReference type="RefSeq" id="WP_060819153.1">
    <property type="nucleotide sequence ID" value="NZ_FCOC02000005.1"/>
</dbReference>
<dbReference type="InterPro" id="IPR052931">
    <property type="entry name" value="Prophage_regulatory_activator"/>
</dbReference>
<sequence>MQTKPSKILRLPAVVERTSICKTVIYQKMARAEFPVAIRFGPKHIGWLESEIDAWIDERVRESRGLAELREQS</sequence>
<dbReference type="PANTHER" id="PTHR36154:SF1">
    <property type="entry name" value="DNA-BINDING TRANSCRIPTIONAL ACTIVATOR ALPA"/>
    <property type="match status" value="1"/>
</dbReference>
<evidence type="ECO:0000313" key="1">
    <source>
        <dbReference type="EMBL" id="SAL29072.1"/>
    </source>
</evidence>
<dbReference type="EMBL" id="FCOC02000005">
    <property type="protein sequence ID" value="SAL29072.1"/>
    <property type="molecule type" value="Genomic_DNA"/>
</dbReference>
<dbReference type="Gene3D" id="1.10.238.160">
    <property type="match status" value="1"/>
</dbReference>
<reference evidence="1 2" key="1">
    <citation type="submission" date="2016-01" db="EMBL/GenBank/DDBJ databases">
        <authorList>
            <person name="Oliw E.H."/>
        </authorList>
    </citation>
    <scope>NUCLEOTIDE SEQUENCE [LARGE SCALE GENOMIC DNA]</scope>
    <source>
        <strain evidence="1">LMG 22029</strain>
    </source>
</reference>
<dbReference type="OrthoDB" id="9182156at2"/>
<dbReference type="InterPro" id="IPR010260">
    <property type="entry name" value="AlpA"/>
</dbReference>
<dbReference type="Pfam" id="PF05930">
    <property type="entry name" value="Phage_AlpA"/>
    <property type="match status" value="1"/>
</dbReference>
<gene>
    <name evidence="1" type="ORF">AWB64_02479</name>
</gene>
<accession>A0A158GAM2</accession>
<organism evidence="1 2">
    <name type="scientific">Caballeronia sordidicola</name>
    <name type="common">Burkholderia sordidicola</name>
    <dbReference type="NCBI Taxonomy" id="196367"/>
    <lineage>
        <taxon>Bacteria</taxon>
        <taxon>Pseudomonadati</taxon>
        <taxon>Pseudomonadota</taxon>
        <taxon>Betaproteobacteria</taxon>
        <taxon>Burkholderiales</taxon>
        <taxon>Burkholderiaceae</taxon>
        <taxon>Caballeronia</taxon>
    </lineage>
</organism>
<proteinExistence type="predicted"/>
<dbReference type="AlphaFoldDB" id="A0A158GAM2"/>
<name>A0A158GAM2_CABSO</name>